<organism evidence="1 2">
    <name type="scientific">Dendrothele bispora (strain CBS 962.96)</name>
    <dbReference type="NCBI Taxonomy" id="1314807"/>
    <lineage>
        <taxon>Eukaryota</taxon>
        <taxon>Fungi</taxon>
        <taxon>Dikarya</taxon>
        <taxon>Basidiomycota</taxon>
        <taxon>Agaricomycotina</taxon>
        <taxon>Agaricomycetes</taxon>
        <taxon>Agaricomycetidae</taxon>
        <taxon>Agaricales</taxon>
        <taxon>Agaricales incertae sedis</taxon>
        <taxon>Dendrothele</taxon>
    </lineage>
</organism>
<evidence type="ECO:0000313" key="1">
    <source>
        <dbReference type="EMBL" id="THU91201.1"/>
    </source>
</evidence>
<protein>
    <submittedName>
        <fullName evidence="1">Uncharacterized protein</fullName>
    </submittedName>
</protein>
<proteinExistence type="predicted"/>
<sequence>MRLFACIPESWFEFSVEHAVHIYNRTPLRRLKWQTPHKGIKGEVPCIDHLRVFGCGAYVHIHQMQEYFLKTNIQKNKLTPKSEYMVYLGVAPGGHGNCFMRLPNNVVFTLAHAIFEETVFPKCEKRP</sequence>
<gene>
    <name evidence="1" type="ORF">K435DRAFT_674587</name>
</gene>
<keyword evidence="2" id="KW-1185">Reference proteome</keyword>
<reference evidence="1 2" key="1">
    <citation type="journal article" date="2019" name="Nat. Ecol. Evol.">
        <title>Megaphylogeny resolves global patterns of mushroom evolution.</title>
        <authorList>
            <person name="Varga T."/>
            <person name="Krizsan K."/>
            <person name="Foldi C."/>
            <person name="Dima B."/>
            <person name="Sanchez-Garcia M."/>
            <person name="Sanchez-Ramirez S."/>
            <person name="Szollosi G.J."/>
            <person name="Szarkandi J.G."/>
            <person name="Papp V."/>
            <person name="Albert L."/>
            <person name="Andreopoulos W."/>
            <person name="Angelini C."/>
            <person name="Antonin V."/>
            <person name="Barry K.W."/>
            <person name="Bougher N.L."/>
            <person name="Buchanan P."/>
            <person name="Buyck B."/>
            <person name="Bense V."/>
            <person name="Catcheside P."/>
            <person name="Chovatia M."/>
            <person name="Cooper J."/>
            <person name="Damon W."/>
            <person name="Desjardin D."/>
            <person name="Finy P."/>
            <person name="Geml J."/>
            <person name="Haridas S."/>
            <person name="Hughes K."/>
            <person name="Justo A."/>
            <person name="Karasinski D."/>
            <person name="Kautmanova I."/>
            <person name="Kiss B."/>
            <person name="Kocsube S."/>
            <person name="Kotiranta H."/>
            <person name="LaButti K.M."/>
            <person name="Lechner B.E."/>
            <person name="Liimatainen K."/>
            <person name="Lipzen A."/>
            <person name="Lukacs Z."/>
            <person name="Mihaltcheva S."/>
            <person name="Morgado L.N."/>
            <person name="Niskanen T."/>
            <person name="Noordeloos M.E."/>
            <person name="Ohm R.A."/>
            <person name="Ortiz-Santana B."/>
            <person name="Ovrebo C."/>
            <person name="Racz N."/>
            <person name="Riley R."/>
            <person name="Savchenko A."/>
            <person name="Shiryaev A."/>
            <person name="Soop K."/>
            <person name="Spirin V."/>
            <person name="Szebenyi C."/>
            <person name="Tomsovsky M."/>
            <person name="Tulloss R.E."/>
            <person name="Uehling J."/>
            <person name="Grigoriev I.V."/>
            <person name="Vagvolgyi C."/>
            <person name="Papp T."/>
            <person name="Martin F.M."/>
            <person name="Miettinen O."/>
            <person name="Hibbett D.S."/>
            <person name="Nagy L.G."/>
        </authorList>
    </citation>
    <scope>NUCLEOTIDE SEQUENCE [LARGE SCALE GENOMIC DNA]</scope>
    <source>
        <strain evidence="1 2">CBS 962.96</strain>
    </source>
</reference>
<dbReference type="AlphaFoldDB" id="A0A4S8LPT5"/>
<accession>A0A4S8LPT5</accession>
<dbReference type="EMBL" id="ML179313">
    <property type="protein sequence ID" value="THU91201.1"/>
    <property type="molecule type" value="Genomic_DNA"/>
</dbReference>
<feature type="non-terminal residue" evidence="1">
    <location>
        <position position="127"/>
    </location>
</feature>
<dbReference type="Proteomes" id="UP000297245">
    <property type="component" value="Unassembled WGS sequence"/>
</dbReference>
<dbReference type="OrthoDB" id="3053679at2759"/>
<name>A0A4S8LPT5_DENBC</name>
<evidence type="ECO:0000313" key="2">
    <source>
        <dbReference type="Proteomes" id="UP000297245"/>
    </source>
</evidence>